<proteinExistence type="predicted"/>
<accession>A0A2I1CGN4</accession>
<protein>
    <submittedName>
        <fullName evidence="2">Uncharacterized protein</fullName>
    </submittedName>
</protein>
<gene>
    <name evidence="2" type="ORF">P174DRAFT_90547</name>
</gene>
<evidence type="ECO:0000256" key="1">
    <source>
        <dbReference type="SAM" id="Phobius"/>
    </source>
</evidence>
<sequence>MHAWCMYASWVPTGRKGKTPAVLAHDDFRRIVYVYDLGRFLDMPMAVGIQLIVVWPIYRVPYNVR</sequence>
<name>A0A2I1CGN4_ASPN1</name>
<dbReference type="Proteomes" id="UP000234474">
    <property type="component" value="Unassembled WGS sequence"/>
</dbReference>
<dbReference type="RefSeq" id="XP_024685374.1">
    <property type="nucleotide sequence ID" value="XM_024832490.1"/>
</dbReference>
<dbReference type="AlphaFoldDB" id="A0A2I1CGN4"/>
<reference evidence="3" key="1">
    <citation type="journal article" date="2018" name="Proc. Natl. Acad. Sci. U.S.A.">
        <title>Linking secondary metabolites to gene clusters through genome sequencing of six diverse Aspergillus species.</title>
        <authorList>
            <person name="Kaerboelling I."/>
            <person name="Vesth T.C."/>
            <person name="Frisvad J.C."/>
            <person name="Nybo J.L."/>
            <person name="Theobald S."/>
            <person name="Kuo A."/>
            <person name="Bowyer P."/>
            <person name="Matsuda Y."/>
            <person name="Mondo S."/>
            <person name="Lyhne E.K."/>
            <person name="Kogle M.E."/>
            <person name="Clum A."/>
            <person name="Lipzen A."/>
            <person name="Salamov A."/>
            <person name="Ngan C.Y."/>
            <person name="Daum C."/>
            <person name="Chiniquy J."/>
            <person name="Barry K."/>
            <person name="LaButti K."/>
            <person name="Haridas S."/>
            <person name="Simmons B.A."/>
            <person name="Magnuson J.K."/>
            <person name="Mortensen U.H."/>
            <person name="Larsen T.O."/>
            <person name="Grigoriev I.V."/>
            <person name="Baker S.E."/>
            <person name="Andersen M.R."/>
        </authorList>
    </citation>
    <scope>NUCLEOTIDE SEQUENCE [LARGE SCALE GENOMIC DNA]</scope>
    <source>
        <strain evidence="3">IBT 16806</strain>
    </source>
</reference>
<keyword evidence="1" id="KW-1133">Transmembrane helix</keyword>
<organism evidence="2 3">
    <name type="scientific">Aspergillus novofumigatus (strain IBT 16806)</name>
    <dbReference type="NCBI Taxonomy" id="1392255"/>
    <lineage>
        <taxon>Eukaryota</taxon>
        <taxon>Fungi</taxon>
        <taxon>Dikarya</taxon>
        <taxon>Ascomycota</taxon>
        <taxon>Pezizomycotina</taxon>
        <taxon>Eurotiomycetes</taxon>
        <taxon>Eurotiomycetidae</taxon>
        <taxon>Eurotiales</taxon>
        <taxon>Aspergillaceae</taxon>
        <taxon>Aspergillus</taxon>
        <taxon>Aspergillus subgen. Fumigati</taxon>
    </lineage>
</organism>
<dbReference type="VEuPathDB" id="FungiDB:P174DRAFT_90547"/>
<keyword evidence="1" id="KW-0472">Membrane</keyword>
<keyword evidence="1" id="KW-0812">Transmembrane</keyword>
<evidence type="ECO:0000313" key="3">
    <source>
        <dbReference type="Proteomes" id="UP000234474"/>
    </source>
</evidence>
<dbReference type="GeneID" id="36539828"/>
<feature type="transmembrane region" description="Helical" evidence="1">
    <location>
        <begin position="40"/>
        <end position="58"/>
    </location>
</feature>
<dbReference type="EMBL" id="MSZS01000002">
    <property type="protein sequence ID" value="PKX96779.1"/>
    <property type="molecule type" value="Genomic_DNA"/>
</dbReference>
<keyword evidence="3" id="KW-1185">Reference proteome</keyword>
<comment type="caution">
    <text evidence="2">The sequence shown here is derived from an EMBL/GenBank/DDBJ whole genome shotgun (WGS) entry which is preliminary data.</text>
</comment>
<evidence type="ECO:0000313" key="2">
    <source>
        <dbReference type="EMBL" id="PKX96779.1"/>
    </source>
</evidence>